<dbReference type="RefSeq" id="WP_154322086.1">
    <property type="nucleotide sequence ID" value="NZ_CP045695.1"/>
</dbReference>
<comment type="caution">
    <text evidence="6">The sequence shown here is derived from an EMBL/GenBank/DDBJ whole genome shotgun (WGS) entry which is preliminary data.</text>
</comment>
<feature type="domain" description="ABC transporter" evidence="5">
    <location>
        <begin position="3"/>
        <end position="232"/>
    </location>
</feature>
<dbReference type="InterPro" id="IPR003593">
    <property type="entry name" value="AAA+_ATPase"/>
</dbReference>
<dbReference type="EMBL" id="VUMB01000026">
    <property type="protein sequence ID" value="MSS41127.1"/>
    <property type="molecule type" value="Genomic_DNA"/>
</dbReference>
<dbReference type="Pfam" id="PF00005">
    <property type="entry name" value="ABC_tran"/>
    <property type="match status" value="1"/>
</dbReference>
<dbReference type="CDD" id="cd03255">
    <property type="entry name" value="ABC_MJ0796_LolCDE_FtsE"/>
    <property type="match status" value="1"/>
</dbReference>
<gene>
    <name evidence="6" type="ORF">FYJ37_12390</name>
</gene>
<dbReference type="GO" id="GO:0098796">
    <property type="term" value="C:membrane protein complex"/>
    <property type="evidence" value="ECO:0007669"/>
    <property type="project" value="UniProtKB-ARBA"/>
</dbReference>
<dbReference type="InterPro" id="IPR027417">
    <property type="entry name" value="P-loop_NTPase"/>
</dbReference>
<dbReference type="GO" id="GO:0022857">
    <property type="term" value="F:transmembrane transporter activity"/>
    <property type="evidence" value="ECO:0007669"/>
    <property type="project" value="UniProtKB-ARBA"/>
</dbReference>
<name>A0A844FAB9_CLOSV</name>
<dbReference type="FunFam" id="3.40.50.300:FF:000032">
    <property type="entry name" value="Export ABC transporter ATP-binding protein"/>
    <property type="match status" value="1"/>
</dbReference>
<protein>
    <submittedName>
        <fullName evidence="6">ABC transporter ATP-binding protein</fullName>
    </submittedName>
</protein>
<sequence>MYLQVKDMKKSYGEGGSYIQVLKGISTGVEKGEMCVIEGTSGSGKSTFLNCIGGLDVLDSGSIMVDGIEIVGMKADKLSDYRRDNLGFILQFYNLIPNLTIRENIQVCEYLSDNPLDMDELLDVLGLTEHQNKFPSQLSGGQQQRCAIARALVKNPKLLLCDEPTGALDSETSRDILSLLEKINEKYGTTMLIVTHNHSIRNMVHKVIRIKDGQISREYYNETRVPAMELEDL</sequence>
<dbReference type="SMART" id="SM00382">
    <property type="entry name" value="AAA"/>
    <property type="match status" value="1"/>
</dbReference>
<dbReference type="PANTHER" id="PTHR42798">
    <property type="entry name" value="LIPOPROTEIN-RELEASING SYSTEM ATP-BINDING PROTEIN LOLD"/>
    <property type="match status" value="1"/>
</dbReference>
<accession>A0A844FAB9</accession>
<keyword evidence="3" id="KW-0547">Nucleotide-binding</keyword>
<dbReference type="PROSITE" id="PS50893">
    <property type="entry name" value="ABC_TRANSPORTER_2"/>
    <property type="match status" value="1"/>
</dbReference>
<keyword evidence="4 6" id="KW-0067">ATP-binding</keyword>
<evidence type="ECO:0000313" key="6">
    <source>
        <dbReference type="EMBL" id="MSS41127.1"/>
    </source>
</evidence>
<dbReference type="GO" id="GO:0016887">
    <property type="term" value="F:ATP hydrolysis activity"/>
    <property type="evidence" value="ECO:0007669"/>
    <property type="project" value="InterPro"/>
</dbReference>
<dbReference type="InterPro" id="IPR017911">
    <property type="entry name" value="MacB-like_ATP-bd"/>
</dbReference>
<evidence type="ECO:0000256" key="4">
    <source>
        <dbReference type="ARBA" id="ARBA00022840"/>
    </source>
</evidence>
<evidence type="ECO:0000313" key="7">
    <source>
        <dbReference type="Proteomes" id="UP000462363"/>
    </source>
</evidence>
<dbReference type="Gene3D" id="3.40.50.300">
    <property type="entry name" value="P-loop containing nucleotide triphosphate hydrolases"/>
    <property type="match status" value="1"/>
</dbReference>
<evidence type="ECO:0000259" key="5">
    <source>
        <dbReference type="PROSITE" id="PS50893"/>
    </source>
</evidence>
<evidence type="ECO:0000256" key="3">
    <source>
        <dbReference type="ARBA" id="ARBA00022741"/>
    </source>
</evidence>
<organism evidence="6 7">
    <name type="scientific">Clostridium scindens (strain JCM 10418 / VPI 12708)</name>
    <dbReference type="NCBI Taxonomy" id="29347"/>
    <lineage>
        <taxon>Bacteria</taxon>
        <taxon>Bacillati</taxon>
        <taxon>Bacillota</taxon>
        <taxon>Clostridia</taxon>
        <taxon>Lachnospirales</taxon>
        <taxon>Lachnospiraceae</taxon>
    </lineage>
</organism>
<reference evidence="6 7" key="1">
    <citation type="submission" date="2019-08" db="EMBL/GenBank/DDBJ databases">
        <title>In-depth cultivation of the pig gut microbiome towards novel bacterial diversity and tailored functional studies.</title>
        <authorList>
            <person name="Wylensek D."/>
            <person name="Hitch T.C.A."/>
            <person name="Clavel T."/>
        </authorList>
    </citation>
    <scope>NUCLEOTIDE SEQUENCE [LARGE SCALE GENOMIC DNA]</scope>
    <source>
        <strain evidence="6 7">BL-389-WT-3D</strain>
    </source>
</reference>
<dbReference type="InterPro" id="IPR003439">
    <property type="entry name" value="ABC_transporter-like_ATP-bd"/>
</dbReference>
<proteinExistence type="inferred from homology"/>
<dbReference type="AlphaFoldDB" id="A0A844FAB9"/>
<keyword evidence="2" id="KW-0813">Transport</keyword>
<dbReference type="Proteomes" id="UP000462363">
    <property type="component" value="Unassembled WGS sequence"/>
</dbReference>
<evidence type="ECO:0000256" key="1">
    <source>
        <dbReference type="ARBA" id="ARBA00005417"/>
    </source>
</evidence>
<evidence type="ECO:0000256" key="2">
    <source>
        <dbReference type="ARBA" id="ARBA00022448"/>
    </source>
</evidence>
<dbReference type="SUPFAM" id="SSF52540">
    <property type="entry name" value="P-loop containing nucleoside triphosphate hydrolases"/>
    <property type="match status" value="1"/>
</dbReference>
<comment type="similarity">
    <text evidence="1">Belongs to the ABC transporter superfamily.</text>
</comment>
<dbReference type="GO" id="GO:0005524">
    <property type="term" value="F:ATP binding"/>
    <property type="evidence" value="ECO:0007669"/>
    <property type="project" value="UniProtKB-KW"/>
</dbReference>
<dbReference type="PANTHER" id="PTHR42798:SF2">
    <property type="entry name" value="ABC TRANSPORTER ATP-BINDING PROTEIN MG467-RELATED"/>
    <property type="match status" value="1"/>
</dbReference>